<dbReference type="Pfam" id="PF00337">
    <property type="entry name" value="Gal-bind_lectin"/>
    <property type="match status" value="1"/>
</dbReference>
<evidence type="ECO:0000259" key="3">
    <source>
        <dbReference type="PROSITE" id="PS51304"/>
    </source>
</evidence>
<dbReference type="RefSeq" id="XP_055884528.1">
    <property type="nucleotide sequence ID" value="XM_056028553.1"/>
</dbReference>
<dbReference type="AlphaFoldDB" id="A0A9W3ABJ8"/>
<evidence type="ECO:0000313" key="4">
    <source>
        <dbReference type="Proteomes" id="UP001165740"/>
    </source>
</evidence>
<evidence type="ECO:0000256" key="2">
    <source>
        <dbReference type="RuleBase" id="RU102079"/>
    </source>
</evidence>
<dbReference type="GeneID" id="129926180"/>
<dbReference type="InterPro" id="IPR013320">
    <property type="entry name" value="ConA-like_dom_sf"/>
</dbReference>
<feature type="domain" description="Galectin" evidence="3">
    <location>
        <begin position="6"/>
        <end position="138"/>
    </location>
</feature>
<sequence>MGQTFSLPYRQDIGRDFDGLRIQATPKVNARFFYVKFFGAKSDQDASFEFCASFKFSFEEKKTVCSIKKSNSFFKNNVKDIYSFPFKISTEFQMKFKRKNDRKLQVFVNGTEYFTYDIEMGISSFNAYEVGGDLENGY</sequence>
<dbReference type="Gene3D" id="2.60.120.200">
    <property type="match status" value="1"/>
</dbReference>
<dbReference type="PROSITE" id="PS51304">
    <property type="entry name" value="GALECTIN"/>
    <property type="match status" value="1"/>
</dbReference>
<dbReference type="GO" id="GO:0030246">
    <property type="term" value="F:carbohydrate binding"/>
    <property type="evidence" value="ECO:0007669"/>
    <property type="project" value="UniProtKB-UniRule"/>
</dbReference>
<dbReference type="SUPFAM" id="SSF49899">
    <property type="entry name" value="Concanavalin A-like lectins/glucanases"/>
    <property type="match status" value="1"/>
</dbReference>
<reference evidence="5" key="1">
    <citation type="submission" date="2025-08" db="UniProtKB">
        <authorList>
            <consortium name="RefSeq"/>
        </authorList>
    </citation>
    <scope>IDENTIFICATION</scope>
</reference>
<keyword evidence="4" id="KW-1185">Reference proteome</keyword>
<dbReference type="InterPro" id="IPR001079">
    <property type="entry name" value="Galectin_CRD"/>
</dbReference>
<protein>
    <recommendedName>
        <fullName evidence="2">Galectin</fullName>
    </recommendedName>
</protein>
<evidence type="ECO:0000256" key="1">
    <source>
        <dbReference type="ARBA" id="ARBA00022734"/>
    </source>
</evidence>
<name>A0A9W3ABJ8_BIOGL</name>
<proteinExistence type="predicted"/>
<keyword evidence="1 2" id="KW-0430">Lectin</keyword>
<dbReference type="Proteomes" id="UP001165740">
    <property type="component" value="Chromosome 5"/>
</dbReference>
<evidence type="ECO:0000313" key="5">
    <source>
        <dbReference type="RefSeq" id="XP_055884528.1"/>
    </source>
</evidence>
<organism evidence="4 5">
    <name type="scientific">Biomphalaria glabrata</name>
    <name type="common">Bloodfluke planorb</name>
    <name type="synonym">Freshwater snail</name>
    <dbReference type="NCBI Taxonomy" id="6526"/>
    <lineage>
        <taxon>Eukaryota</taxon>
        <taxon>Metazoa</taxon>
        <taxon>Spiralia</taxon>
        <taxon>Lophotrochozoa</taxon>
        <taxon>Mollusca</taxon>
        <taxon>Gastropoda</taxon>
        <taxon>Heterobranchia</taxon>
        <taxon>Euthyneura</taxon>
        <taxon>Panpulmonata</taxon>
        <taxon>Hygrophila</taxon>
        <taxon>Lymnaeoidea</taxon>
        <taxon>Planorbidae</taxon>
        <taxon>Biomphalaria</taxon>
    </lineage>
</organism>
<accession>A0A9W3ABJ8</accession>
<gene>
    <name evidence="5" type="primary">LOC129926180</name>
</gene>